<dbReference type="SMART" id="SM00228">
    <property type="entry name" value="PDZ"/>
    <property type="match status" value="1"/>
</dbReference>
<dbReference type="SUPFAM" id="SSF50156">
    <property type="entry name" value="PDZ domain-like"/>
    <property type="match status" value="1"/>
</dbReference>
<name>A0A226F3L1_FOLCA</name>
<dbReference type="STRING" id="158441.A0A226F3L1"/>
<feature type="compositionally biased region" description="Basic and acidic residues" evidence="1">
    <location>
        <begin position="464"/>
        <end position="478"/>
    </location>
</feature>
<evidence type="ECO:0000313" key="4">
    <source>
        <dbReference type="Proteomes" id="UP000198287"/>
    </source>
</evidence>
<dbReference type="InterPro" id="IPR036034">
    <property type="entry name" value="PDZ_sf"/>
</dbReference>
<dbReference type="Pfam" id="PF00595">
    <property type="entry name" value="PDZ"/>
    <property type="match status" value="1"/>
</dbReference>
<dbReference type="OrthoDB" id="6022711at2759"/>
<feature type="compositionally biased region" description="Low complexity" evidence="1">
    <location>
        <begin position="483"/>
        <end position="502"/>
    </location>
</feature>
<evidence type="ECO:0000259" key="2">
    <source>
        <dbReference type="PROSITE" id="PS50106"/>
    </source>
</evidence>
<feature type="compositionally biased region" description="Low complexity" evidence="1">
    <location>
        <begin position="420"/>
        <end position="431"/>
    </location>
</feature>
<feature type="compositionally biased region" description="Low complexity" evidence="1">
    <location>
        <begin position="592"/>
        <end position="601"/>
    </location>
</feature>
<dbReference type="PROSITE" id="PS50106">
    <property type="entry name" value="PDZ"/>
    <property type="match status" value="1"/>
</dbReference>
<feature type="compositionally biased region" description="Basic and acidic residues" evidence="1">
    <location>
        <begin position="604"/>
        <end position="619"/>
    </location>
</feature>
<dbReference type="EMBL" id="LNIX01000001">
    <property type="protein sequence ID" value="OXA63771.1"/>
    <property type="molecule type" value="Genomic_DNA"/>
</dbReference>
<gene>
    <name evidence="3" type="ORF">Fcan01_02345</name>
</gene>
<evidence type="ECO:0000313" key="3">
    <source>
        <dbReference type="EMBL" id="OXA63771.1"/>
    </source>
</evidence>
<dbReference type="PANTHER" id="PTHR11324:SF16">
    <property type="entry name" value="PDZ DOMAIN-CONTAINING PROTEIN 2"/>
    <property type="match status" value="1"/>
</dbReference>
<proteinExistence type="predicted"/>
<protein>
    <submittedName>
        <fullName evidence="3">PDZ domain-containing protein 2</fullName>
    </submittedName>
</protein>
<comment type="caution">
    <text evidence="3">The sequence shown here is derived from an EMBL/GenBank/DDBJ whole genome shotgun (WGS) entry which is preliminary data.</text>
</comment>
<dbReference type="Proteomes" id="UP000198287">
    <property type="component" value="Unassembled WGS sequence"/>
</dbReference>
<reference evidence="3 4" key="1">
    <citation type="submission" date="2015-12" db="EMBL/GenBank/DDBJ databases">
        <title>The genome of Folsomia candida.</title>
        <authorList>
            <person name="Faddeeva A."/>
            <person name="Derks M.F."/>
            <person name="Anvar Y."/>
            <person name="Smit S."/>
            <person name="Van Straalen N."/>
            <person name="Roelofs D."/>
        </authorList>
    </citation>
    <scope>NUCLEOTIDE SEQUENCE [LARGE SCALE GENOMIC DNA]</scope>
    <source>
        <strain evidence="3 4">VU population</strain>
        <tissue evidence="3">Whole body</tissue>
    </source>
</reference>
<dbReference type="AlphaFoldDB" id="A0A226F3L1"/>
<sequence>MRLFNRRKEMEFDDPRLVGMSPLKPTEEIIGGQAPQLNKSSRTMPTLTEERPTTEVSTWKRVARPWDSLRRSESSDQLSKSVISHRRKTLHFHPNSEENIKFEDQEEHVARIAMSERIDPLRQQQHDTMSLSPKRKIGRVESLRLLLSKSNRIYRGRFVNSKQDKGTMTTQDLNCDLNDNKFQFPTLYTENDEIFHSKYSSISSLKSDTIFSPLSAMNQFRSRYQLPKATSCENLSIKNGNQGRTLPGYRDMSTSTTPFLDSSCFSPQQTFTTQTTNTKRSSFPHDYIIRSRLSSLQEEPKKCPIKPPRVSLIQKQDHTQNSCSFASNFVHKGFHHSMGNLLSSTKEEGHHSSAVDCEDEVESVCRIFSDHIDDPLKQIRIDLLHRNPSEIDEQIPSPTFWGRRSYSIGDMLADKRKVGKSNSGNSNGVEESGYDSDSTRNGHESPRNSVKSPASSETEADNIDPIKEECSTINKKSETTSLDSQTGSTNDSDTSSGGSSSCSFPASGGCLITINTINRNPKFRSSSVNGFRKGEDGSIIEVTSEIDQSEDVDFYSHATDGALEQVKERKTTDSIAQMEPADHVTIGYQESSGSSVFVSDGGTEEEKSKSRTKVEESGEKFTTTLPIKKPMLNDVQKVSSAPSLRLRNRVRDKDREWNSIKPSRSKSLCLSIFTVSFNKGPRKKSLGFSIIGGSDSPVPGIFIKRIFPYGQASEEGSITEGDEILSINGHPLANSTHAEALLLFKSIKTGDILLEVARREFLASNTSQTTLKRQYSQLSSKSCEQLHKAY</sequence>
<dbReference type="InterPro" id="IPR001478">
    <property type="entry name" value="PDZ"/>
</dbReference>
<feature type="compositionally biased region" description="Polar residues" evidence="1">
    <location>
        <begin position="447"/>
        <end position="457"/>
    </location>
</feature>
<feature type="region of interest" description="Disordered" evidence="1">
    <location>
        <begin position="592"/>
        <end position="620"/>
    </location>
</feature>
<dbReference type="PANTHER" id="PTHR11324">
    <property type="entry name" value="IL16-RELATED"/>
    <property type="match status" value="1"/>
</dbReference>
<feature type="domain" description="PDZ" evidence="2">
    <location>
        <begin position="674"/>
        <end position="746"/>
    </location>
</feature>
<feature type="region of interest" description="Disordered" evidence="1">
    <location>
        <begin position="416"/>
        <end position="502"/>
    </location>
</feature>
<keyword evidence="4" id="KW-1185">Reference proteome</keyword>
<feature type="compositionally biased region" description="Basic and acidic residues" evidence="1">
    <location>
        <begin position="437"/>
        <end position="446"/>
    </location>
</feature>
<evidence type="ECO:0000256" key="1">
    <source>
        <dbReference type="SAM" id="MobiDB-lite"/>
    </source>
</evidence>
<dbReference type="Gene3D" id="2.30.42.10">
    <property type="match status" value="1"/>
</dbReference>
<organism evidence="3 4">
    <name type="scientific">Folsomia candida</name>
    <name type="common">Springtail</name>
    <dbReference type="NCBI Taxonomy" id="158441"/>
    <lineage>
        <taxon>Eukaryota</taxon>
        <taxon>Metazoa</taxon>
        <taxon>Ecdysozoa</taxon>
        <taxon>Arthropoda</taxon>
        <taxon>Hexapoda</taxon>
        <taxon>Collembola</taxon>
        <taxon>Entomobryomorpha</taxon>
        <taxon>Isotomoidea</taxon>
        <taxon>Isotomidae</taxon>
        <taxon>Proisotominae</taxon>
        <taxon>Folsomia</taxon>
    </lineage>
</organism>
<accession>A0A226F3L1</accession>